<evidence type="ECO:0008006" key="4">
    <source>
        <dbReference type="Google" id="ProtNLM"/>
    </source>
</evidence>
<dbReference type="eggNOG" id="ENOG5030J43">
    <property type="taxonomic scope" value="Bacteria"/>
</dbReference>
<dbReference type="OrthoDB" id="1651409at2"/>
<evidence type="ECO:0000313" key="2">
    <source>
        <dbReference type="EMBL" id="SDW76953.1"/>
    </source>
</evidence>
<dbReference type="EMBL" id="FNNF01000049">
    <property type="protein sequence ID" value="SDW76953.1"/>
    <property type="molecule type" value="Genomic_DNA"/>
</dbReference>
<gene>
    <name evidence="2" type="ORF">SAMN04487759_1495</name>
</gene>
<organism evidence="2 3">
    <name type="scientific">Kandleria vitulina</name>
    <dbReference type="NCBI Taxonomy" id="1630"/>
    <lineage>
        <taxon>Bacteria</taxon>
        <taxon>Bacillati</taxon>
        <taxon>Bacillota</taxon>
        <taxon>Erysipelotrichia</taxon>
        <taxon>Erysipelotrichales</taxon>
        <taxon>Coprobacillaceae</taxon>
        <taxon>Kandleria</taxon>
    </lineage>
</organism>
<keyword evidence="1" id="KW-1133">Transmembrane helix</keyword>
<evidence type="ECO:0000313" key="3">
    <source>
        <dbReference type="Proteomes" id="UP000182429"/>
    </source>
</evidence>
<keyword evidence="1" id="KW-0812">Transmembrane</keyword>
<name>A0A1H2W8F1_9FIRM</name>
<reference evidence="2 3" key="1">
    <citation type="submission" date="2016-10" db="EMBL/GenBank/DDBJ databases">
        <authorList>
            <person name="de Groot N.N."/>
        </authorList>
    </citation>
    <scope>NUCLEOTIDE SEQUENCE [LARGE SCALE GENOMIC DNA]</scope>
    <source>
        <strain evidence="2 3">S3b</strain>
    </source>
</reference>
<proteinExistence type="predicted"/>
<feature type="transmembrane region" description="Helical" evidence="1">
    <location>
        <begin position="54"/>
        <end position="72"/>
    </location>
</feature>
<dbReference type="Proteomes" id="UP000182429">
    <property type="component" value="Unassembled WGS sequence"/>
</dbReference>
<keyword evidence="1" id="KW-0472">Membrane</keyword>
<feature type="transmembrane region" description="Helical" evidence="1">
    <location>
        <begin position="84"/>
        <end position="101"/>
    </location>
</feature>
<dbReference type="RefSeq" id="WP_074687320.1">
    <property type="nucleotide sequence ID" value="NZ_FNNF01000049.1"/>
</dbReference>
<accession>A0A1H2W8F1</accession>
<evidence type="ECO:0000256" key="1">
    <source>
        <dbReference type="SAM" id="Phobius"/>
    </source>
</evidence>
<dbReference type="AlphaFoldDB" id="A0A1H2W8F1"/>
<sequence>MKECPSCHKLLEDTDCFCSYCGCRLDSIPYKEKEPQYQGNYSAYRQSSEDMPSLGYALLGFFLPVIALFVYFKQKDNYPTRAASLLHGAFVKLVLWVIILFK</sequence>
<protein>
    <recommendedName>
        <fullName evidence="4">Zinc-ribbon domain-containing protein</fullName>
    </recommendedName>
</protein>